<gene>
    <name evidence="3" type="ORF">Q5H91_03910</name>
</gene>
<organism evidence="3 4">
    <name type="scientific">Sphingomonas aurea</name>
    <dbReference type="NCBI Taxonomy" id="3063994"/>
    <lineage>
        <taxon>Bacteria</taxon>
        <taxon>Pseudomonadati</taxon>
        <taxon>Pseudomonadota</taxon>
        <taxon>Alphaproteobacteria</taxon>
        <taxon>Sphingomonadales</taxon>
        <taxon>Sphingomonadaceae</taxon>
        <taxon>Sphingomonas</taxon>
    </lineage>
</organism>
<dbReference type="SUPFAM" id="SSF52172">
    <property type="entry name" value="CheY-like"/>
    <property type="match status" value="1"/>
</dbReference>
<dbReference type="Gene3D" id="3.40.50.2300">
    <property type="match status" value="1"/>
</dbReference>
<sequence length="115" mass="12129">MTAKNILIVEDEPLIAMMLEDFLEILEQTVAGNADTVAGALERVEQGGIDAAILDLNLRGGEKSTPVAQALADAGVPFVFATGGSDDSVDERFRDRPVLQKPFTMDGVAKALAAL</sequence>
<dbReference type="Proteomes" id="UP001230685">
    <property type="component" value="Unassembled WGS sequence"/>
</dbReference>
<dbReference type="InterPro" id="IPR011006">
    <property type="entry name" value="CheY-like_superfamily"/>
</dbReference>
<dbReference type="SMART" id="SM00448">
    <property type="entry name" value="REC"/>
    <property type="match status" value="1"/>
</dbReference>
<protein>
    <submittedName>
        <fullName evidence="3">Response regulator</fullName>
    </submittedName>
</protein>
<accession>A0ABT9EHN4</accession>
<dbReference type="Pfam" id="PF00072">
    <property type="entry name" value="Response_reg"/>
    <property type="match status" value="1"/>
</dbReference>
<dbReference type="InterPro" id="IPR001789">
    <property type="entry name" value="Sig_transdc_resp-reg_receiver"/>
</dbReference>
<dbReference type="RefSeq" id="WP_305171902.1">
    <property type="nucleotide sequence ID" value="NZ_JAUUDS010000001.1"/>
</dbReference>
<feature type="modified residue" description="4-aspartylphosphate" evidence="1">
    <location>
        <position position="55"/>
    </location>
</feature>
<name>A0ABT9EHN4_9SPHN</name>
<evidence type="ECO:0000313" key="4">
    <source>
        <dbReference type="Proteomes" id="UP001230685"/>
    </source>
</evidence>
<reference evidence="3 4" key="1">
    <citation type="submission" date="2023-07" db="EMBL/GenBank/DDBJ databases">
        <authorList>
            <person name="Kim M.K."/>
        </authorList>
    </citation>
    <scope>NUCLEOTIDE SEQUENCE [LARGE SCALE GENOMIC DNA]</scope>
    <source>
        <strain evidence="3 4">KR1UV-12</strain>
    </source>
</reference>
<dbReference type="EMBL" id="JAUUDS010000001">
    <property type="protein sequence ID" value="MDP1026347.1"/>
    <property type="molecule type" value="Genomic_DNA"/>
</dbReference>
<dbReference type="PROSITE" id="PS50110">
    <property type="entry name" value="RESPONSE_REGULATORY"/>
    <property type="match status" value="1"/>
</dbReference>
<evidence type="ECO:0000313" key="3">
    <source>
        <dbReference type="EMBL" id="MDP1026347.1"/>
    </source>
</evidence>
<comment type="caution">
    <text evidence="3">The sequence shown here is derived from an EMBL/GenBank/DDBJ whole genome shotgun (WGS) entry which is preliminary data.</text>
</comment>
<keyword evidence="1" id="KW-0597">Phosphoprotein</keyword>
<keyword evidence="4" id="KW-1185">Reference proteome</keyword>
<proteinExistence type="predicted"/>
<feature type="domain" description="Response regulatory" evidence="2">
    <location>
        <begin position="5"/>
        <end position="115"/>
    </location>
</feature>
<evidence type="ECO:0000256" key="1">
    <source>
        <dbReference type="PROSITE-ProRule" id="PRU00169"/>
    </source>
</evidence>
<evidence type="ECO:0000259" key="2">
    <source>
        <dbReference type="PROSITE" id="PS50110"/>
    </source>
</evidence>